<dbReference type="EMBL" id="BAABFA010000008">
    <property type="protein sequence ID" value="GAA4463467.1"/>
    <property type="molecule type" value="Genomic_DNA"/>
</dbReference>
<dbReference type="Proteomes" id="UP001500067">
    <property type="component" value="Unassembled WGS sequence"/>
</dbReference>
<protein>
    <recommendedName>
        <fullName evidence="3">Lipoprotein</fullName>
    </recommendedName>
</protein>
<comment type="caution">
    <text evidence="1">The sequence shown here is derived from an EMBL/GenBank/DDBJ whole genome shotgun (WGS) entry which is preliminary data.</text>
</comment>
<accession>A0ABP8NB30</accession>
<name>A0ABP8NB30_9BACT</name>
<evidence type="ECO:0008006" key="3">
    <source>
        <dbReference type="Google" id="ProtNLM"/>
    </source>
</evidence>
<sequence>MGLLLSSGMFLGACKERTSSDPVYPDNCGNFLVGTYAGSDYCASTGQTHYSCNILATTPTNITLSNLGGIQVNAIVDCEKNTLTIPTQTVGNFSVSGSGTYTANRIVINWSGITAGMPINCSTTFTR</sequence>
<proteinExistence type="predicted"/>
<evidence type="ECO:0000313" key="1">
    <source>
        <dbReference type="EMBL" id="GAA4463467.1"/>
    </source>
</evidence>
<keyword evidence="2" id="KW-1185">Reference proteome</keyword>
<gene>
    <name evidence="1" type="ORF">GCM10023093_12010</name>
</gene>
<organism evidence="1 2">
    <name type="scientific">Nemorincola caseinilytica</name>
    <dbReference type="NCBI Taxonomy" id="2054315"/>
    <lineage>
        <taxon>Bacteria</taxon>
        <taxon>Pseudomonadati</taxon>
        <taxon>Bacteroidota</taxon>
        <taxon>Chitinophagia</taxon>
        <taxon>Chitinophagales</taxon>
        <taxon>Chitinophagaceae</taxon>
        <taxon>Nemorincola</taxon>
    </lineage>
</organism>
<evidence type="ECO:0000313" key="2">
    <source>
        <dbReference type="Proteomes" id="UP001500067"/>
    </source>
</evidence>
<reference evidence="2" key="1">
    <citation type="journal article" date="2019" name="Int. J. Syst. Evol. Microbiol.">
        <title>The Global Catalogue of Microorganisms (GCM) 10K type strain sequencing project: providing services to taxonomists for standard genome sequencing and annotation.</title>
        <authorList>
            <consortium name="The Broad Institute Genomics Platform"/>
            <consortium name="The Broad Institute Genome Sequencing Center for Infectious Disease"/>
            <person name="Wu L."/>
            <person name="Ma J."/>
        </authorList>
    </citation>
    <scope>NUCLEOTIDE SEQUENCE [LARGE SCALE GENOMIC DNA]</scope>
    <source>
        <strain evidence="2">JCM 32105</strain>
    </source>
</reference>